<evidence type="ECO:0000256" key="1">
    <source>
        <dbReference type="SAM" id="MobiDB-lite"/>
    </source>
</evidence>
<evidence type="ECO:0000313" key="2">
    <source>
        <dbReference type="EMBL" id="GBN29788.1"/>
    </source>
</evidence>
<protein>
    <submittedName>
        <fullName evidence="2">Uncharacterized protein</fullName>
    </submittedName>
</protein>
<feature type="region of interest" description="Disordered" evidence="1">
    <location>
        <begin position="1"/>
        <end position="27"/>
    </location>
</feature>
<dbReference type="Proteomes" id="UP000499080">
    <property type="component" value="Unassembled WGS sequence"/>
</dbReference>
<organism evidence="2 3">
    <name type="scientific">Araneus ventricosus</name>
    <name type="common">Orbweaver spider</name>
    <name type="synonym">Epeira ventricosa</name>
    <dbReference type="NCBI Taxonomy" id="182803"/>
    <lineage>
        <taxon>Eukaryota</taxon>
        <taxon>Metazoa</taxon>
        <taxon>Ecdysozoa</taxon>
        <taxon>Arthropoda</taxon>
        <taxon>Chelicerata</taxon>
        <taxon>Arachnida</taxon>
        <taxon>Araneae</taxon>
        <taxon>Araneomorphae</taxon>
        <taxon>Entelegynae</taxon>
        <taxon>Araneoidea</taxon>
        <taxon>Araneidae</taxon>
        <taxon>Araneus</taxon>
    </lineage>
</organism>
<keyword evidence="3" id="KW-1185">Reference proteome</keyword>
<sequence length="77" mass="8724">MIRHELNPLNLGGHLPHPLPQPSLKAPRKWAGKDNWILYRAYLQSDLNPPLPSEEASRLRPPFVAVKLGVRGLIRSE</sequence>
<comment type="caution">
    <text evidence="2">The sequence shown here is derived from an EMBL/GenBank/DDBJ whole genome shotgun (WGS) entry which is preliminary data.</text>
</comment>
<name>A0A4Y2MRL0_ARAVE</name>
<reference evidence="2 3" key="1">
    <citation type="journal article" date="2019" name="Sci. Rep.">
        <title>Orb-weaving spider Araneus ventricosus genome elucidates the spidroin gene catalogue.</title>
        <authorList>
            <person name="Kono N."/>
            <person name="Nakamura H."/>
            <person name="Ohtoshi R."/>
            <person name="Moran D.A.P."/>
            <person name="Shinohara A."/>
            <person name="Yoshida Y."/>
            <person name="Fujiwara M."/>
            <person name="Mori M."/>
            <person name="Tomita M."/>
            <person name="Arakawa K."/>
        </authorList>
    </citation>
    <scope>NUCLEOTIDE SEQUENCE [LARGE SCALE GENOMIC DNA]</scope>
</reference>
<evidence type="ECO:0000313" key="3">
    <source>
        <dbReference type="Proteomes" id="UP000499080"/>
    </source>
</evidence>
<proteinExistence type="predicted"/>
<accession>A0A4Y2MRL0</accession>
<dbReference type="AlphaFoldDB" id="A0A4Y2MRL0"/>
<gene>
    <name evidence="2" type="ORF">AVEN_204346_1</name>
</gene>
<dbReference type="EMBL" id="BGPR01007821">
    <property type="protein sequence ID" value="GBN29788.1"/>
    <property type="molecule type" value="Genomic_DNA"/>
</dbReference>
<feature type="compositionally biased region" description="Low complexity" evidence="1">
    <location>
        <begin position="7"/>
        <end position="16"/>
    </location>
</feature>